<name>A0A6J4CWB4_9HELI</name>
<dbReference type="Proteomes" id="UP000317935">
    <property type="component" value="Chromosome"/>
</dbReference>
<keyword evidence="2 4" id="KW-0479">Metal-binding</keyword>
<feature type="domain" description="Cytochrome c" evidence="6">
    <location>
        <begin position="7"/>
        <end position="99"/>
    </location>
</feature>
<accession>A0A6J4CWB4</accession>
<keyword evidence="1 4" id="KW-0349">Heme</keyword>
<dbReference type="SUPFAM" id="SSF46626">
    <property type="entry name" value="Cytochrome c"/>
    <property type="match status" value="1"/>
</dbReference>
<sequence length="100" mass="10531">MKKCLLLGFVLGFSFLGAADPSTLVKRCAGCHGPAMDKKAFGKGHVVNTLDSATIKEDLSGYKAGTLNRYGAGGVMHAQAQSLSDEDIDALSKFIPTLKK</sequence>
<evidence type="ECO:0000313" key="8">
    <source>
        <dbReference type="EMBL" id="BCD69768.1"/>
    </source>
</evidence>
<feature type="chain" id="PRO_5044644206" evidence="5">
    <location>
        <begin position="19"/>
        <end position="100"/>
    </location>
</feature>
<evidence type="ECO:0000256" key="4">
    <source>
        <dbReference type="PROSITE-ProRule" id="PRU00433"/>
    </source>
</evidence>
<evidence type="ECO:0000313" key="9">
    <source>
        <dbReference type="Proteomes" id="UP000317935"/>
    </source>
</evidence>
<evidence type="ECO:0000256" key="2">
    <source>
        <dbReference type="ARBA" id="ARBA00022723"/>
    </source>
</evidence>
<evidence type="ECO:0000256" key="3">
    <source>
        <dbReference type="ARBA" id="ARBA00023004"/>
    </source>
</evidence>
<dbReference type="AlphaFoldDB" id="A0A6J4CWB4"/>
<dbReference type="Pfam" id="PF00034">
    <property type="entry name" value="Cytochrom_C"/>
    <property type="match status" value="1"/>
</dbReference>
<dbReference type="OrthoDB" id="5340148at2"/>
<dbReference type="RefSeq" id="WP_006563843.1">
    <property type="nucleotide sequence ID" value="NZ_AP019774.1"/>
</dbReference>
<dbReference type="InterPro" id="IPR036909">
    <property type="entry name" value="Cyt_c-like_dom_sf"/>
</dbReference>
<dbReference type="EMBL" id="AP023036">
    <property type="protein sequence ID" value="BCD45999.1"/>
    <property type="molecule type" value="Genomic_DNA"/>
</dbReference>
<dbReference type="GO" id="GO:0009055">
    <property type="term" value="F:electron transfer activity"/>
    <property type="evidence" value="ECO:0007669"/>
    <property type="project" value="InterPro"/>
</dbReference>
<evidence type="ECO:0000313" key="10">
    <source>
        <dbReference type="Proteomes" id="UP000509742"/>
    </source>
</evidence>
<evidence type="ECO:0000256" key="5">
    <source>
        <dbReference type="SAM" id="SignalP"/>
    </source>
</evidence>
<reference evidence="8 9" key="1">
    <citation type="submission" date="2019-06" db="EMBL/GenBank/DDBJ databases">
        <title>Complete genome sequence of Helicobacter suis SNTW101c.</title>
        <authorList>
            <person name="Rimbara E."/>
            <person name="Suzuki M."/>
            <person name="Matsui H."/>
            <person name="Nakamura M."/>
            <person name="Mori S."/>
            <person name="Shibayama K."/>
        </authorList>
    </citation>
    <scope>NUCLEOTIDE SEQUENCE [LARGE SCALE GENOMIC DNA]</scope>
    <source>
        <strain evidence="8 9">SNTW101c</strain>
    </source>
</reference>
<reference evidence="7 10" key="2">
    <citation type="submission" date="2020-04" db="EMBL/GenBank/DDBJ databases">
        <title>Genomic analysis of gastric non-Helicobacter pylori Helicobacters isolated in Japan.</title>
        <authorList>
            <person name="Suzuki M."/>
            <person name="Rimbara E."/>
        </authorList>
    </citation>
    <scope>NUCLEOTIDE SEQUENCE [LARGE SCALE GENOMIC DNA]</scope>
    <source>
        <strain evidence="7 10">NHP19-0020</strain>
    </source>
</reference>
<gene>
    <name evidence="7" type="ORF">NHP190020_10380</name>
    <name evidence="8" type="ORF">SNTW_04130</name>
</gene>
<evidence type="ECO:0000259" key="6">
    <source>
        <dbReference type="PROSITE" id="PS51007"/>
    </source>
</evidence>
<dbReference type="GeneID" id="56928485"/>
<dbReference type="InterPro" id="IPR009056">
    <property type="entry name" value="Cyt_c-like_dom"/>
</dbReference>
<keyword evidence="3 4" id="KW-0408">Iron</keyword>
<evidence type="ECO:0000313" key="7">
    <source>
        <dbReference type="EMBL" id="BCD45999.1"/>
    </source>
</evidence>
<dbReference type="EMBL" id="AP019774">
    <property type="protein sequence ID" value="BCD69768.1"/>
    <property type="molecule type" value="Genomic_DNA"/>
</dbReference>
<dbReference type="Gene3D" id="1.10.760.10">
    <property type="entry name" value="Cytochrome c-like domain"/>
    <property type="match status" value="1"/>
</dbReference>
<protein>
    <submittedName>
        <fullName evidence="8">Cytochrome c-553</fullName>
    </submittedName>
</protein>
<dbReference type="GO" id="GO:0020037">
    <property type="term" value="F:heme binding"/>
    <property type="evidence" value="ECO:0007669"/>
    <property type="project" value="InterPro"/>
</dbReference>
<dbReference type="PROSITE" id="PS51007">
    <property type="entry name" value="CYTC"/>
    <property type="match status" value="1"/>
</dbReference>
<dbReference type="Proteomes" id="UP000509742">
    <property type="component" value="Chromosome"/>
</dbReference>
<organism evidence="8 9">
    <name type="scientific">Helicobacter suis</name>
    <dbReference type="NCBI Taxonomy" id="104628"/>
    <lineage>
        <taxon>Bacteria</taxon>
        <taxon>Pseudomonadati</taxon>
        <taxon>Campylobacterota</taxon>
        <taxon>Epsilonproteobacteria</taxon>
        <taxon>Campylobacterales</taxon>
        <taxon>Helicobacteraceae</taxon>
        <taxon>Helicobacter</taxon>
    </lineage>
</organism>
<proteinExistence type="predicted"/>
<evidence type="ECO:0000256" key="1">
    <source>
        <dbReference type="ARBA" id="ARBA00022617"/>
    </source>
</evidence>
<feature type="signal peptide" evidence="5">
    <location>
        <begin position="1"/>
        <end position="18"/>
    </location>
</feature>
<keyword evidence="5" id="KW-0732">Signal</keyword>
<dbReference type="GO" id="GO:0046872">
    <property type="term" value="F:metal ion binding"/>
    <property type="evidence" value="ECO:0007669"/>
    <property type="project" value="UniProtKB-KW"/>
</dbReference>
<keyword evidence="10" id="KW-1185">Reference proteome</keyword>